<comment type="caution">
    <text evidence="7">The sequence shown here is derived from an EMBL/GenBank/DDBJ whole genome shotgun (WGS) entry which is preliminary data.</text>
</comment>
<gene>
    <name evidence="7" type="ORF">AACH06_16925</name>
</gene>
<dbReference type="Pfam" id="PF01925">
    <property type="entry name" value="TauE"/>
    <property type="match status" value="1"/>
</dbReference>
<proteinExistence type="inferred from homology"/>
<dbReference type="Gene3D" id="3.40.50.620">
    <property type="entry name" value="HUPs"/>
    <property type="match status" value="2"/>
</dbReference>
<feature type="transmembrane region" description="Helical" evidence="5">
    <location>
        <begin position="54"/>
        <end position="73"/>
    </location>
</feature>
<feature type="transmembrane region" description="Helical" evidence="5">
    <location>
        <begin position="20"/>
        <end position="42"/>
    </location>
</feature>
<reference evidence="7 8" key="1">
    <citation type="submission" date="2024-04" db="EMBL/GenBank/DDBJ databases">
        <title>Novel species of the genus Ideonella isolated from streams.</title>
        <authorList>
            <person name="Lu H."/>
        </authorList>
    </citation>
    <scope>NUCLEOTIDE SEQUENCE [LARGE SCALE GENOMIC DNA]</scope>
    <source>
        <strain evidence="7 8">DXS29W</strain>
    </source>
</reference>
<keyword evidence="2 5" id="KW-0812">Transmembrane</keyword>
<evidence type="ECO:0000313" key="7">
    <source>
        <dbReference type="EMBL" id="MEK8032510.1"/>
    </source>
</evidence>
<evidence type="ECO:0000256" key="1">
    <source>
        <dbReference type="ARBA" id="ARBA00004141"/>
    </source>
</evidence>
<sequence length="696" mass="74431">MFDWVVYLPISGTEVNGFALILLGFTVGVIGGFFGVGGAFMVTPALNVFGFPMAYAIGTDMAHIAGKSIVATFKHRKFGNVDMKLALLMIIGTVIGIELGATLILWLEKIGRIGPIVRVTYMCLLFGLGLFMLYEYMTGLRRVSSQTATEKPTDAGQSKLALWMQSRQWRPIVHLKVSGFHISVWVIIGMGLVTGFLAGFLGVGGGFIRMPALMYIIGAPTKVAVGTDLFEVMVTGAYGAFSYAIKGRVELLAAMIMVIGAAVGAQLGATATLYARGTIIRLYFSLTMLAGGLSVVFKHFSESQKDIYRGALNDWARATSGLTDKVELGLWLQENKSAVKAWFATQPEPLQQALAADKMWATYSGVLMLGSACILSAVIIFWLVRGILRERAEAAAAPAAADSAPTAFSASLPAATADGNTALAATQGGLTIATRCTPTDLPAVRMGAQIAAGLKKPATLLVCREPGMSETALQDSRQVLENAGLPPHVVFATGKPGEEILRISAESRLLVIGSRPLTTLDPTWHLGDNATRIVRHMTTSTLVVRGREQVRRILLSTDLPASGPTLQMTQDIALATGASVEVLYTKPLATMYVASSTKDTHNLTEDAQRLGVPAEQLAQLESVRDGLTRGGVAQVAIKLRQGIVEEEIIKESIEGDFDIIVIREGYLRTPFGLLLGRLSTNVATRSPQASVLIVKR</sequence>
<feature type="transmembrane region" description="Helical" evidence="5">
    <location>
        <begin position="282"/>
        <end position="300"/>
    </location>
</feature>
<dbReference type="InterPro" id="IPR014729">
    <property type="entry name" value="Rossmann-like_a/b/a_fold"/>
</dbReference>
<dbReference type="InterPro" id="IPR002781">
    <property type="entry name" value="TM_pro_TauE-like"/>
</dbReference>
<feature type="transmembrane region" description="Helical" evidence="5">
    <location>
        <begin position="85"/>
        <end position="107"/>
    </location>
</feature>
<accession>A0ABU9BV83</accession>
<evidence type="ECO:0000256" key="2">
    <source>
        <dbReference type="ARBA" id="ARBA00022692"/>
    </source>
</evidence>
<dbReference type="SUPFAM" id="SSF52402">
    <property type="entry name" value="Adenine nucleotide alpha hydrolases-like"/>
    <property type="match status" value="2"/>
</dbReference>
<dbReference type="RefSeq" id="WP_341426923.1">
    <property type="nucleotide sequence ID" value="NZ_JBBUTG010000010.1"/>
</dbReference>
<feature type="transmembrane region" description="Helical" evidence="5">
    <location>
        <begin position="360"/>
        <end position="384"/>
    </location>
</feature>
<organism evidence="7 8">
    <name type="scientific">Ideonella lacteola</name>
    <dbReference type="NCBI Taxonomy" id="2984193"/>
    <lineage>
        <taxon>Bacteria</taxon>
        <taxon>Pseudomonadati</taxon>
        <taxon>Pseudomonadota</taxon>
        <taxon>Betaproteobacteria</taxon>
        <taxon>Burkholderiales</taxon>
        <taxon>Sphaerotilaceae</taxon>
        <taxon>Ideonella</taxon>
    </lineage>
</organism>
<keyword evidence="5" id="KW-1003">Cell membrane</keyword>
<evidence type="ECO:0000313" key="8">
    <source>
        <dbReference type="Proteomes" id="UP001371218"/>
    </source>
</evidence>
<comment type="similarity">
    <text evidence="5">Belongs to the 4-toluene sulfonate uptake permease (TSUP) (TC 2.A.102) family.</text>
</comment>
<protein>
    <recommendedName>
        <fullName evidence="5">Probable membrane transporter protein</fullName>
    </recommendedName>
</protein>
<feature type="transmembrane region" description="Helical" evidence="5">
    <location>
        <begin position="182"/>
        <end position="208"/>
    </location>
</feature>
<name>A0ABU9BV83_9BURK</name>
<comment type="subcellular location">
    <subcellularLocation>
        <location evidence="5">Cell membrane</location>
        <topology evidence="5">Multi-pass membrane protein</topology>
    </subcellularLocation>
    <subcellularLocation>
        <location evidence="1">Membrane</location>
        <topology evidence="1">Multi-pass membrane protein</topology>
    </subcellularLocation>
</comment>
<evidence type="ECO:0000259" key="6">
    <source>
        <dbReference type="Pfam" id="PF00582"/>
    </source>
</evidence>
<feature type="transmembrane region" description="Helical" evidence="5">
    <location>
        <begin position="251"/>
        <end position="275"/>
    </location>
</feature>
<keyword evidence="3 5" id="KW-1133">Transmembrane helix</keyword>
<dbReference type="EMBL" id="JBBUTG010000010">
    <property type="protein sequence ID" value="MEK8032510.1"/>
    <property type="molecule type" value="Genomic_DNA"/>
</dbReference>
<keyword evidence="8" id="KW-1185">Reference proteome</keyword>
<dbReference type="InterPro" id="IPR006016">
    <property type="entry name" value="UspA"/>
</dbReference>
<evidence type="ECO:0000256" key="3">
    <source>
        <dbReference type="ARBA" id="ARBA00022989"/>
    </source>
</evidence>
<dbReference type="Pfam" id="PF00582">
    <property type="entry name" value="Usp"/>
    <property type="match status" value="2"/>
</dbReference>
<dbReference type="CDD" id="cd00293">
    <property type="entry name" value="USP-like"/>
    <property type="match status" value="1"/>
</dbReference>
<feature type="transmembrane region" description="Helical" evidence="5">
    <location>
        <begin position="119"/>
        <end position="137"/>
    </location>
</feature>
<feature type="domain" description="UspA" evidence="6">
    <location>
        <begin position="476"/>
        <end position="545"/>
    </location>
</feature>
<dbReference type="PANTHER" id="PTHR43701">
    <property type="entry name" value="MEMBRANE TRANSPORTER PROTEIN MJ0441-RELATED"/>
    <property type="match status" value="1"/>
</dbReference>
<keyword evidence="4 5" id="KW-0472">Membrane</keyword>
<dbReference type="Proteomes" id="UP001371218">
    <property type="component" value="Unassembled WGS sequence"/>
</dbReference>
<dbReference type="InterPro" id="IPR051598">
    <property type="entry name" value="TSUP/Inactive_protease-like"/>
</dbReference>
<evidence type="ECO:0000256" key="4">
    <source>
        <dbReference type="ARBA" id="ARBA00023136"/>
    </source>
</evidence>
<feature type="domain" description="UspA" evidence="6">
    <location>
        <begin position="551"/>
        <end position="695"/>
    </location>
</feature>
<evidence type="ECO:0000256" key="5">
    <source>
        <dbReference type="RuleBase" id="RU363041"/>
    </source>
</evidence>
<dbReference type="PANTHER" id="PTHR43701:SF12">
    <property type="entry name" value="MEMBRANE TRANSPORTER PROTEIN YTNM-RELATED"/>
    <property type="match status" value="1"/>
</dbReference>